<gene>
    <name evidence="1" type="ORF">UCREL1_6571</name>
</gene>
<name>M7SQE5_EUTLA</name>
<evidence type="ECO:0000313" key="1">
    <source>
        <dbReference type="EMBL" id="EMR66442.1"/>
    </source>
</evidence>
<proteinExistence type="predicted"/>
<protein>
    <submittedName>
        <fullName evidence="1">Uncharacterized protein</fullName>
    </submittedName>
</protein>
<evidence type="ECO:0000313" key="2">
    <source>
        <dbReference type="Proteomes" id="UP000012174"/>
    </source>
</evidence>
<keyword evidence="2" id="KW-1185">Reference proteome</keyword>
<sequence length="182" mass="20331">MSFTIGNQELSHLDQLCQSLESQFTALTKIVVMDHQEFDAMDDAARAYVLNSIKTGLGGAPVAWVEDPYFPLKMYLGSPAEFIQHGFEIRHPGDHEFPVIFRQPGHVQAPFERLTPYVNASNNANASSAASTDTAITVLTYGLANTNIYDQADTYVPGRIIADEFREIRSHYTVDEVWAFLN</sequence>
<dbReference type="KEGG" id="ela:UCREL1_6571"/>
<accession>M7SQE5</accession>
<dbReference type="HOGENOM" id="CLU_1481989_0_0_1"/>
<dbReference type="EMBL" id="KB706648">
    <property type="protein sequence ID" value="EMR66442.1"/>
    <property type="molecule type" value="Genomic_DNA"/>
</dbReference>
<organism evidence="1 2">
    <name type="scientific">Eutypa lata (strain UCR-EL1)</name>
    <name type="common">Grapevine dieback disease fungus</name>
    <name type="synonym">Eutypa armeniacae</name>
    <dbReference type="NCBI Taxonomy" id="1287681"/>
    <lineage>
        <taxon>Eukaryota</taxon>
        <taxon>Fungi</taxon>
        <taxon>Dikarya</taxon>
        <taxon>Ascomycota</taxon>
        <taxon>Pezizomycotina</taxon>
        <taxon>Sordariomycetes</taxon>
        <taxon>Xylariomycetidae</taxon>
        <taxon>Xylariales</taxon>
        <taxon>Diatrypaceae</taxon>
        <taxon>Eutypa</taxon>
    </lineage>
</organism>
<dbReference type="Proteomes" id="UP000012174">
    <property type="component" value="Unassembled WGS sequence"/>
</dbReference>
<reference evidence="2" key="1">
    <citation type="journal article" date="2013" name="Genome Announc.">
        <title>Draft genome sequence of the grapevine dieback fungus Eutypa lata UCR-EL1.</title>
        <authorList>
            <person name="Blanco-Ulate B."/>
            <person name="Rolshausen P.E."/>
            <person name="Cantu D."/>
        </authorList>
    </citation>
    <scope>NUCLEOTIDE SEQUENCE [LARGE SCALE GENOMIC DNA]</scope>
    <source>
        <strain evidence="2">UCR-EL1</strain>
    </source>
</reference>
<dbReference type="AlphaFoldDB" id="M7SQE5"/>